<evidence type="ECO:0000313" key="2">
    <source>
        <dbReference type="EMBL" id="QQR35009.1"/>
    </source>
</evidence>
<keyword evidence="3" id="KW-1185">Reference proteome</keyword>
<reference evidence="2 3" key="1">
    <citation type="submission" date="2021-01" db="EMBL/GenBank/DDBJ databases">
        <title>Genome seq and assembly of Devosia sp. G19.</title>
        <authorList>
            <person name="Chhetri G."/>
        </authorList>
    </citation>
    <scope>NUCLEOTIDE SEQUENCE [LARGE SCALE GENOMIC DNA]</scope>
    <source>
        <strain evidence="2 3">G19</strain>
    </source>
</reference>
<dbReference type="Proteomes" id="UP000595460">
    <property type="component" value="Chromosome"/>
</dbReference>
<dbReference type="GO" id="GO:0016787">
    <property type="term" value="F:hydrolase activity"/>
    <property type="evidence" value="ECO:0007669"/>
    <property type="project" value="UniProtKB-KW"/>
</dbReference>
<sequence>MKTILAYGDSLTFGANPQSGGPRHAYEDRWPTALERGLGGKVRVIAEGLGGRTTVSDDWYANADRNGARILPTLLESHSPLDMVIIMLGTNDLKPAICGSALEASFGMRRLVQLIRGHYAGKGETAPQIILVAPPLICDSDNADMIGHFGGLAHGLEQSGQFATHYARRAQEWNTGFFDASTVAKADPLDGVHLDAANTRAIGEGLVPVVKSMLGL</sequence>
<protein>
    <submittedName>
        <fullName evidence="2">SGNH/GDSL hydrolase family protein</fullName>
    </submittedName>
</protein>
<dbReference type="RefSeq" id="WP_201653788.1">
    <property type="nucleotide sequence ID" value="NZ_CP068047.1"/>
</dbReference>
<dbReference type="EMBL" id="CP068047">
    <property type="protein sequence ID" value="QQR35009.1"/>
    <property type="molecule type" value="Genomic_DNA"/>
</dbReference>
<proteinExistence type="predicted"/>
<gene>
    <name evidence="2" type="ORF">JI749_11545</name>
</gene>
<dbReference type="Gene3D" id="3.40.50.1110">
    <property type="entry name" value="SGNH hydrolase"/>
    <property type="match status" value="1"/>
</dbReference>
<organism evidence="2 3">
    <name type="scientific">Devosia oryziradicis</name>
    <dbReference type="NCBI Taxonomy" id="2801335"/>
    <lineage>
        <taxon>Bacteria</taxon>
        <taxon>Pseudomonadati</taxon>
        <taxon>Pseudomonadota</taxon>
        <taxon>Alphaproteobacteria</taxon>
        <taxon>Hyphomicrobiales</taxon>
        <taxon>Devosiaceae</taxon>
        <taxon>Devosia</taxon>
    </lineage>
</organism>
<keyword evidence="2" id="KW-0378">Hydrolase</keyword>
<name>A0ABX7BVC4_9HYPH</name>
<accession>A0ABX7BVC4</accession>
<dbReference type="Pfam" id="PF13472">
    <property type="entry name" value="Lipase_GDSL_2"/>
    <property type="match status" value="1"/>
</dbReference>
<evidence type="ECO:0000259" key="1">
    <source>
        <dbReference type="Pfam" id="PF13472"/>
    </source>
</evidence>
<dbReference type="SUPFAM" id="SSF52266">
    <property type="entry name" value="SGNH hydrolase"/>
    <property type="match status" value="1"/>
</dbReference>
<dbReference type="InterPro" id="IPR036514">
    <property type="entry name" value="SGNH_hydro_sf"/>
</dbReference>
<dbReference type="CDD" id="cd01839">
    <property type="entry name" value="SGNH_arylesterase_like"/>
    <property type="match status" value="1"/>
</dbReference>
<feature type="domain" description="SGNH hydrolase-type esterase" evidence="1">
    <location>
        <begin position="6"/>
        <end position="196"/>
    </location>
</feature>
<evidence type="ECO:0000313" key="3">
    <source>
        <dbReference type="Proteomes" id="UP000595460"/>
    </source>
</evidence>
<dbReference type="InterPro" id="IPR013830">
    <property type="entry name" value="SGNH_hydro"/>
</dbReference>